<feature type="transmembrane region" description="Helical" evidence="6">
    <location>
        <begin position="388"/>
        <end position="410"/>
    </location>
</feature>
<feature type="transmembrane region" description="Helical" evidence="6">
    <location>
        <begin position="297"/>
        <end position="319"/>
    </location>
</feature>
<evidence type="ECO:0000256" key="4">
    <source>
        <dbReference type="ARBA" id="ARBA00023136"/>
    </source>
</evidence>
<dbReference type="Proteomes" id="UP000608923">
    <property type="component" value="Unassembled WGS sequence"/>
</dbReference>
<proteinExistence type="predicted"/>
<feature type="transmembrane region" description="Helical" evidence="6">
    <location>
        <begin position="438"/>
        <end position="458"/>
    </location>
</feature>
<feature type="transmembrane region" description="Helical" evidence="6">
    <location>
        <begin position="256"/>
        <end position="276"/>
    </location>
</feature>
<dbReference type="PANTHER" id="PTHR23501">
    <property type="entry name" value="MAJOR FACILITATOR SUPERFAMILY"/>
    <property type="match status" value="1"/>
</dbReference>
<feature type="compositionally biased region" description="Polar residues" evidence="5">
    <location>
        <begin position="18"/>
        <end position="28"/>
    </location>
</feature>
<evidence type="ECO:0000256" key="3">
    <source>
        <dbReference type="ARBA" id="ARBA00022989"/>
    </source>
</evidence>
<feature type="transmembrane region" description="Helical" evidence="6">
    <location>
        <begin position="167"/>
        <end position="192"/>
    </location>
</feature>
<dbReference type="InterPro" id="IPR011701">
    <property type="entry name" value="MFS"/>
</dbReference>
<keyword evidence="2 6" id="KW-0812">Transmembrane</keyword>
<dbReference type="Gene3D" id="1.20.1250.20">
    <property type="entry name" value="MFS general substrate transporter like domains"/>
    <property type="match status" value="2"/>
</dbReference>
<dbReference type="GO" id="GO:0022857">
    <property type="term" value="F:transmembrane transporter activity"/>
    <property type="evidence" value="ECO:0007669"/>
    <property type="project" value="InterPro"/>
</dbReference>
<evidence type="ECO:0000313" key="8">
    <source>
        <dbReference type="EMBL" id="GHC53624.1"/>
    </source>
</evidence>
<protein>
    <submittedName>
        <fullName evidence="8">MFS transporter</fullName>
    </submittedName>
</protein>
<dbReference type="GO" id="GO:0005886">
    <property type="term" value="C:plasma membrane"/>
    <property type="evidence" value="ECO:0007669"/>
    <property type="project" value="TreeGrafter"/>
</dbReference>
<dbReference type="PROSITE" id="PS50850">
    <property type="entry name" value="MFS"/>
    <property type="match status" value="1"/>
</dbReference>
<feature type="transmembrane region" description="Helical" evidence="6">
    <location>
        <begin position="198"/>
        <end position="218"/>
    </location>
</feature>
<dbReference type="AlphaFoldDB" id="A0A8H9IRK4"/>
<dbReference type="PANTHER" id="PTHR23501:SF154">
    <property type="entry name" value="MULTIDRUG-EFFLUX TRANSPORTER RV1634-RELATED"/>
    <property type="match status" value="1"/>
</dbReference>
<evidence type="ECO:0000256" key="1">
    <source>
        <dbReference type="ARBA" id="ARBA00004141"/>
    </source>
</evidence>
<name>A0A8H9IRK4_9BURK</name>
<feature type="transmembrane region" description="Helical" evidence="6">
    <location>
        <begin position="470"/>
        <end position="488"/>
    </location>
</feature>
<evidence type="ECO:0000256" key="2">
    <source>
        <dbReference type="ARBA" id="ARBA00022692"/>
    </source>
</evidence>
<dbReference type="Pfam" id="PF07690">
    <property type="entry name" value="MFS_1"/>
    <property type="match status" value="1"/>
</dbReference>
<evidence type="ECO:0000259" key="7">
    <source>
        <dbReference type="PROSITE" id="PS50850"/>
    </source>
</evidence>
<keyword evidence="3 6" id="KW-1133">Transmembrane helix</keyword>
<feature type="transmembrane region" description="Helical" evidence="6">
    <location>
        <begin position="78"/>
        <end position="97"/>
    </location>
</feature>
<feature type="transmembrane region" description="Helical" evidence="6">
    <location>
        <begin position="45"/>
        <end position="66"/>
    </location>
</feature>
<dbReference type="InterPro" id="IPR020846">
    <property type="entry name" value="MFS_dom"/>
</dbReference>
<reference evidence="9" key="1">
    <citation type="journal article" date="2019" name="Int. J. Syst. Evol. Microbiol.">
        <title>The Global Catalogue of Microorganisms (GCM) 10K type strain sequencing project: providing services to taxonomists for standard genome sequencing and annotation.</title>
        <authorList>
            <consortium name="The Broad Institute Genomics Platform"/>
            <consortium name="The Broad Institute Genome Sequencing Center for Infectious Disease"/>
            <person name="Wu L."/>
            <person name="Ma J."/>
        </authorList>
    </citation>
    <scope>NUCLEOTIDE SEQUENCE [LARGE SCALE GENOMIC DNA]</scope>
    <source>
        <strain evidence="9">KCTC 42083</strain>
    </source>
</reference>
<dbReference type="EMBL" id="BMZN01000004">
    <property type="protein sequence ID" value="GHC53624.1"/>
    <property type="molecule type" value="Genomic_DNA"/>
</dbReference>
<dbReference type="InterPro" id="IPR036259">
    <property type="entry name" value="MFS_trans_sf"/>
</dbReference>
<evidence type="ECO:0000256" key="6">
    <source>
        <dbReference type="SAM" id="Phobius"/>
    </source>
</evidence>
<organism evidence="8 9">
    <name type="scientific">Alcaligenes pakistanensis</name>
    <dbReference type="NCBI Taxonomy" id="1482717"/>
    <lineage>
        <taxon>Bacteria</taxon>
        <taxon>Pseudomonadati</taxon>
        <taxon>Pseudomonadota</taxon>
        <taxon>Betaproteobacteria</taxon>
        <taxon>Burkholderiales</taxon>
        <taxon>Alcaligenaceae</taxon>
        <taxon>Alcaligenes</taxon>
    </lineage>
</organism>
<gene>
    <name evidence="8" type="ORF">GCM10010096_27500</name>
</gene>
<keyword evidence="9" id="KW-1185">Reference proteome</keyword>
<evidence type="ECO:0000313" key="9">
    <source>
        <dbReference type="Proteomes" id="UP000608923"/>
    </source>
</evidence>
<feature type="transmembrane region" description="Helical" evidence="6">
    <location>
        <begin position="230"/>
        <end position="250"/>
    </location>
</feature>
<comment type="caution">
    <text evidence="8">The sequence shown here is derived from an EMBL/GenBank/DDBJ whole genome shotgun (WGS) entry which is preliminary data.</text>
</comment>
<feature type="transmembrane region" description="Helical" evidence="6">
    <location>
        <begin position="134"/>
        <end position="155"/>
    </location>
</feature>
<dbReference type="SUPFAM" id="SSF103473">
    <property type="entry name" value="MFS general substrate transporter"/>
    <property type="match status" value="1"/>
</dbReference>
<feature type="transmembrane region" description="Helical" evidence="6">
    <location>
        <begin position="109"/>
        <end position="128"/>
    </location>
</feature>
<feature type="transmembrane region" description="Helical" evidence="6">
    <location>
        <begin position="362"/>
        <end position="382"/>
    </location>
</feature>
<feature type="domain" description="Major facilitator superfamily (MFS) profile" evidence="7">
    <location>
        <begin position="44"/>
        <end position="492"/>
    </location>
</feature>
<evidence type="ECO:0000256" key="5">
    <source>
        <dbReference type="SAM" id="MobiDB-lite"/>
    </source>
</evidence>
<feature type="region of interest" description="Disordered" evidence="5">
    <location>
        <begin position="1"/>
        <end position="29"/>
    </location>
</feature>
<sequence length="493" mass="50836">MKNQHAPVGDVQGAQAELSESQEQNSIPKKSEWGDLLSGANAMRALVLAGGVVLHAVNVYIATTILPTVVQDIGGLGLYAWNTTLFVVASILGSALSPKLLEVTGPKGSYGLAAFIFAVGAVICAAAPSMSILLFGRFVQGIGGGFLFALAYAMIRIVFDEPLWPRAMALVSAMWGVATLLGPAVGGVFAQWGMWRAAFWSVALIAIVFAVLASGVLPKRERQTGVAAKGAIPLVQLTLLTLSVLAISAGSASSELIQNVLGLVLALVLAVVLIAVERRSHNKLLPSGAFQFRSAIAALYALMSLLVLTVTSGEVFAPLFLQVLHQQSPLIAGYLAALMGAGWTVGAIISSGLLSDSAIKRAILAGPVLGLLGMVGLVILVPTSSSGLWFDLVPICLALAMIGLGVGLAWPHLLTRVLKSVVPEEQELAGASITTIQLFATAAGAALAGMIANAGGLIDPGGVEGTSRAAYYLFGCFLLAPLVGIIVARNCRV</sequence>
<keyword evidence="4 6" id="KW-0472">Membrane</keyword>
<feature type="transmembrane region" description="Helical" evidence="6">
    <location>
        <begin position="331"/>
        <end position="350"/>
    </location>
</feature>
<comment type="subcellular location">
    <subcellularLocation>
        <location evidence="1">Membrane</location>
        <topology evidence="1">Multi-pass membrane protein</topology>
    </subcellularLocation>
</comment>
<accession>A0A8H9IRK4</accession>